<dbReference type="SUPFAM" id="SSF117281">
    <property type="entry name" value="Kelch motif"/>
    <property type="match status" value="1"/>
</dbReference>
<keyword evidence="1" id="KW-0880">Kelch repeat</keyword>
<evidence type="ECO:0000256" key="5">
    <source>
        <dbReference type="SAM" id="SignalP"/>
    </source>
</evidence>
<sequence length="582" mass="61977">MITLLIALLFVAASKAATSGIDPIDNYCWRLYHQSTMKNGSLYIDGGIEVFTDKNSNGNPSSAPTLGYNTYLMEVDMKSSWNWQKNISINAINKTANPSTGTDPPLVVRGALYSGASTDSSIYLYGGTNSYLNTSFPGFQKPTSSQYALWSCDTDGDSWNQYDVTLNAPYRPAGGAYAEAPDQGLAFWLNGYIDNGTSNGLEGQSGLLRYLDGLIVIDTNKQTAKNVSTSSMDNFPRAKGGMAYISGVGSKGILVAIGGVTKPTSDGSSSNQGTYVSFNEIDFLDVASLDNGDENGSWYKQKASGDIPDGRIDFCLVTASAKDNSSHNIYMYGGQATNKVYDQIYVLSIPSFTWTRIYEGESPRYGHTCHLVANRQMLTVGGSSTDALTAACDWETKGVAVYDISSLTWGSTYDASASAYEVPSLVYDTVGGDANGNASMMTPSNGFSTTPIANFFQATNNSSSSSNTTSSTPSKKSGISGGAIAGAVVGSVAGAALIVALILFIINRRRKQAATSYQQAAENKGFDSSPTGATWRNWDGQMIELPSGQSKPPAQLPDSIIPHEMEANEAPSELHSRSRAEM</sequence>
<dbReference type="Gene3D" id="2.120.10.80">
    <property type="entry name" value="Kelch-type beta propeller"/>
    <property type="match status" value="1"/>
</dbReference>
<dbReference type="PANTHER" id="PTHR46093:SF18">
    <property type="entry name" value="FIBRONECTIN TYPE-III DOMAIN-CONTAINING PROTEIN"/>
    <property type="match status" value="1"/>
</dbReference>
<keyword evidence="4" id="KW-1133">Transmembrane helix</keyword>
<keyword evidence="7" id="KW-1185">Reference proteome</keyword>
<dbReference type="CDD" id="cd12087">
    <property type="entry name" value="TM_EGFR-like"/>
    <property type="match status" value="1"/>
</dbReference>
<keyword evidence="2" id="KW-0677">Repeat</keyword>
<protein>
    <recommendedName>
        <fullName evidence="8">Cell wall anchored protein</fullName>
    </recommendedName>
</protein>
<dbReference type="STRING" id="1073089.A0A1L9RJM7"/>
<dbReference type="Proteomes" id="UP000184383">
    <property type="component" value="Unassembled WGS sequence"/>
</dbReference>
<keyword evidence="4" id="KW-0812">Transmembrane</keyword>
<dbReference type="Pfam" id="PF24681">
    <property type="entry name" value="Kelch_KLHDC2_KLHL20_DRC7"/>
    <property type="match status" value="1"/>
</dbReference>
<evidence type="ECO:0000256" key="4">
    <source>
        <dbReference type="SAM" id="Phobius"/>
    </source>
</evidence>
<evidence type="ECO:0000256" key="3">
    <source>
        <dbReference type="SAM" id="MobiDB-lite"/>
    </source>
</evidence>
<evidence type="ECO:0000256" key="1">
    <source>
        <dbReference type="ARBA" id="ARBA00022441"/>
    </source>
</evidence>
<proteinExistence type="predicted"/>
<evidence type="ECO:0000256" key="2">
    <source>
        <dbReference type="ARBA" id="ARBA00022737"/>
    </source>
</evidence>
<feature type="transmembrane region" description="Helical" evidence="4">
    <location>
        <begin position="483"/>
        <end position="506"/>
    </location>
</feature>
<feature type="compositionally biased region" description="Basic and acidic residues" evidence="3">
    <location>
        <begin position="561"/>
        <end position="582"/>
    </location>
</feature>
<dbReference type="OrthoDB" id="10251809at2759"/>
<evidence type="ECO:0008006" key="8">
    <source>
        <dbReference type="Google" id="ProtNLM"/>
    </source>
</evidence>
<dbReference type="EMBL" id="KV878212">
    <property type="protein sequence ID" value="OJJ35104.1"/>
    <property type="molecule type" value="Genomic_DNA"/>
</dbReference>
<name>A0A1L9RJM7_ASPWE</name>
<dbReference type="GeneID" id="63751128"/>
<feature type="region of interest" description="Disordered" evidence="3">
    <location>
        <begin position="520"/>
        <end position="582"/>
    </location>
</feature>
<dbReference type="AlphaFoldDB" id="A0A1L9RJM7"/>
<reference evidence="7" key="1">
    <citation type="journal article" date="2017" name="Genome Biol.">
        <title>Comparative genomics reveals high biological diversity and specific adaptations in the industrially and medically important fungal genus Aspergillus.</title>
        <authorList>
            <person name="de Vries R.P."/>
            <person name="Riley R."/>
            <person name="Wiebenga A."/>
            <person name="Aguilar-Osorio G."/>
            <person name="Amillis S."/>
            <person name="Uchima C.A."/>
            <person name="Anderluh G."/>
            <person name="Asadollahi M."/>
            <person name="Askin M."/>
            <person name="Barry K."/>
            <person name="Battaglia E."/>
            <person name="Bayram O."/>
            <person name="Benocci T."/>
            <person name="Braus-Stromeyer S.A."/>
            <person name="Caldana C."/>
            <person name="Canovas D."/>
            <person name="Cerqueira G.C."/>
            <person name="Chen F."/>
            <person name="Chen W."/>
            <person name="Choi C."/>
            <person name="Clum A."/>
            <person name="Dos Santos R.A."/>
            <person name="Damasio A.R."/>
            <person name="Diallinas G."/>
            <person name="Emri T."/>
            <person name="Fekete E."/>
            <person name="Flipphi M."/>
            <person name="Freyberg S."/>
            <person name="Gallo A."/>
            <person name="Gournas C."/>
            <person name="Habgood R."/>
            <person name="Hainaut M."/>
            <person name="Harispe M.L."/>
            <person name="Henrissat B."/>
            <person name="Hilden K.S."/>
            <person name="Hope R."/>
            <person name="Hossain A."/>
            <person name="Karabika E."/>
            <person name="Karaffa L."/>
            <person name="Karanyi Z."/>
            <person name="Krasevec N."/>
            <person name="Kuo A."/>
            <person name="Kusch H."/>
            <person name="LaButti K."/>
            <person name="Lagendijk E.L."/>
            <person name="Lapidus A."/>
            <person name="Levasseur A."/>
            <person name="Lindquist E."/>
            <person name="Lipzen A."/>
            <person name="Logrieco A.F."/>
            <person name="MacCabe A."/>
            <person name="Maekelae M.R."/>
            <person name="Malavazi I."/>
            <person name="Melin P."/>
            <person name="Meyer V."/>
            <person name="Mielnichuk N."/>
            <person name="Miskei M."/>
            <person name="Molnar A.P."/>
            <person name="Mule G."/>
            <person name="Ngan C.Y."/>
            <person name="Orejas M."/>
            <person name="Orosz E."/>
            <person name="Ouedraogo J.P."/>
            <person name="Overkamp K.M."/>
            <person name="Park H.-S."/>
            <person name="Perrone G."/>
            <person name="Piumi F."/>
            <person name="Punt P.J."/>
            <person name="Ram A.F."/>
            <person name="Ramon A."/>
            <person name="Rauscher S."/>
            <person name="Record E."/>
            <person name="Riano-Pachon D.M."/>
            <person name="Robert V."/>
            <person name="Roehrig J."/>
            <person name="Ruller R."/>
            <person name="Salamov A."/>
            <person name="Salih N.S."/>
            <person name="Samson R.A."/>
            <person name="Sandor E."/>
            <person name="Sanguinetti M."/>
            <person name="Schuetze T."/>
            <person name="Sepcic K."/>
            <person name="Shelest E."/>
            <person name="Sherlock G."/>
            <person name="Sophianopoulou V."/>
            <person name="Squina F.M."/>
            <person name="Sun H."/>
            <person name="Susca A."/>
            <person name="Todd R.B."/>
            <person name="Tsang A."/>
            <person name="Unkles S.E."/>
            <person name="van de Wiele N."/>
            <person name="van Rossen-Uffink D."/>
            <person name="Oliveira J.V."/>
            <person name="Vesth T.C."/>
            <person name="Visser J."/>
            <person name="Yu J.-H."/>
            <person name="Zhou M."/>
            <person name="Andersen M.R."/>
            <person name="Archer D.B."/>
            <person name="Baker S.E."/>
            <person name="Benoit I."/>
            <person name="Brakhage A.A."/>
            <person name="Braus G.H."/>
            <person name="Fischer R."/>
            <person name="Frisvad J.C."/>
            <person name="Goldman G.H."/>
            <person name="Houbraken J."/>
            <person name="Oakley B."/>
            <person name="Pocsi I."/>
            <person name="Scazzocchio C."/>
            <person name="Seiboth B."/>
            <person name="vanKuyk P.A."/>
            <person name="Wortman J."/>
            <person name="Dyer P.S."/>
            <person name="Grigoriev I.V."/>
        </authorList>
    </citation>
    <scope>NUCLEOTIDE SEQUENCE [LARGE SCALE GENOMIC DNA]</scope>
    <source>
        <strain evidence="7">DTO 134E9</strain>
    </source>
</reference>
<keyword evidence="4" id="KW-0472">Membrane</keyword>
<dbReference type="VEuPathDB" id="FungiDB:ASPWEDRAFT_40255"/>
<dbReference type="PANTHER" id="PTHR46093">
    <property type="entry name" value="ACYL-COA-BINDING DOMAIN-CONTAINING PROTEIN 5"/>
    <property type="match status" value="1"/>
</dbReference>
<evidence type="ECO:0000313" key="7">
    <source>
        <dbReference type="Proteomes" id="UP000184383"/>
    </source>
</evidence>
<gene>
    <name evidence="6" type="ORF">ASPWEDRAFT_40255</name>
</gene>
<keyword evidence="5" id="KW-0732">Signal</keyword>
<dbReference type="InterPro" id="IPR015915">
    <property type="entry name" value="Kelch-typ_b-propeller"/>
</dbReference>
<feature type="compositionally biased region" description="Polar residues" evidence="3">
    <location>
        <begin position="520"/>
        <end position="534"/>
    </location>
</feature>
<dbReference type="RefSeq" id="XP_040688780.1">
    <property type="nucleotide sequence ID" value="XM_040835280.1"/>
</dbReference>
<feature type="signal peptide" evidence="5">
    <location>
        <begin position="1"/>
        <end position="16"/>
    </location>
</feature>
<evidence type="ECO:0000313" key="6">
    <source>
        <dbReference type="EMBL" id="OJJ35104.1"/>
    </source>
</evidence>
<organism evidence="6 7">
    <name type="scientific">Aspergillus wentii DTO 134E9</name>
    <dbReference type="NCBI Taxonomy" id="1073089"/>
    <lineage>
        <taxon>Eukaryota</taxon>
        <taxon>Fungi</taxon>
        <taxon>Dikarya</taxon>
        <taxon>Ascomycota</taxon>
        <taxon>Pezizomycotina</taxon>
        <taxon>Eurotiomycetes</taxon>
        <taxon>Eurotiomycetidae</taxon>
        <taxon>Eurotiales</taxon>
        <taxon>Aspergillaceae</taxon>
        <taxon>Aspergillus</taxon>
        <taxon>Aspergillus subgen. Cremei</taxon>
    </lineage>
</organism>
<feature type="region of interest" description="Disordered" evidence="3">
    <location>
        <begin position="458"/>
        <end position="477"/>
    </location>
</feature>
<feature type="chain" id="PRO_5012024563" description="Cell wall anchored protein" evidence="5">
    <location>
        <begin position="17"/>
        <end position="582"/>
    </location>
</feature>
<feature type="compositionally biased region" description="Low complexity" evidence="3">
    <location>
        <begin position="459"/>
        <end position="477"/>
    </location>
</feature>
<accession>A0A1L9RJM7</accession>